<dbReference type="EMBL" id="WIGM01000151">
    <property type="protein sequence ID" value="KAF6836950.1"/>
    <property type="molecule type" value="Genomic_DNA"/>
</dbReference>
<protein>
    <submittedName>
        <fullName evidence="1">Uncharacterized protein</fullName>
    </submittedName>
</protein>
<gene>
    <name evidence="1" type="ORF">CMUS01_05216</name>
</gene>
<accession>A0A8H6KSX2</accession>
<dbReference type="Proteomes" id="UP000639643">
    <property type="component" value="Unassembled WGS sequence"/>
</dbReference>
<evidence type="ECO:0000313" key="1">
    <source>
        <dbReference type="EMBL" id="KAF6836950.1"/>
    </source>
</evidence>
<comment type="caution">
    <text evidence="1">The sequence shown here is derived from an EMBL/GenBank/DDBJ whole genome shotgun (WGS) entry which is preliminary data.</text>
</comment>
<name>A0A8H6KSX2_9PEZI</name>
<organism evidence="1 2">
    <name type="scientific">Colletotrichum musicola</name>
    <dbReference type="NCBI Taxonomy" id="2175873"/>
    <lineage>
        <taxon>Eukaryota</taxon>
        <taxon>Fungi</taxon>
        <taxon>Dikarya</taxon>
        <taxon>Ascomycota</taxon>
        <taxon>Pezizomycotina</taxon>
        <taxon>Sordariomycetes</taxon>
        <taxon>Hypocreomycetidae</taxon>
        <taxon>Glomerellales</taxon>
        <taxon>Glomerellaceae</taxon>
        <taxon>Colletotrichum</taxon>
        <taxon>Colletotrichum orchidearum species complex</taxon>
    </lineage>
</organism>
<dbReference type="AlphaFoldDB" id="A0A8H6KSX2"/>
<sequence>MCYDFGGLISAGYCTSRPPEVIENLNVDAFEEPNLPYSPTSTSFLPGESGGCSIVLSPASGGQVVVLVVLLSDGAEEGLPLSLFVL</sequence>
<reference evidence="1" key="1">
    <citation type="journal article" date="2020" name="Phytopathology">
        <title>Genome Sequence Resources of Colletotrichum truncatum, C. plurivorum, C. musicola, and C. sojae: Four Species Pathogenic to Soybean (Glycine max).</title>
        <authorList>
            <person name="Rogerio F."/>
            <person name="Boufleur T.R."/>
            <person name="Ciampi-Guillardi M."/>
            <person name="Sukno S.A."/>
            <person name="Thon M.R."/>
            <person name="Massola Junior N.S."/>
            <person name="Baroncelli R."/>
        </authorList>
    </citation>
    <scope>NUCLEOTIDE SEQUENCE</scope>
    <source>
        <strain evidence="1">LFN0074</strain>
    </source>
</reference>
<evidence type="ECO:0000313" key="2">
    <source>
        <dbReference type="Proteomes" id="UP000639643"/>
    </source>
</evidence>
<keyword evidence="2" id="KW-1185">Reference proteome</keyword>
<proteinExistence type="predicted"/>